<sequence>MSSNETKVIALVSSSSTDFDIVLFAVGSTYLIVGIAGVIFNMLDAVAIILDRALLNNPFYYFILHLCIADTL</sequence>
<keyword evidence="1" id="KW-0472">Membrane</keyword>
<keyword evidence="1" id="KW-1133">Transmembrane helix</keyword>
<evidence type="ECO:0000313" key="3">
    <source>
        <dbReference type="WBParaSite" id="nRc.2.0.1.t23240-RA"/>
    </source>
</evidence>
<feature type="transmembrane region" description="Helical" evidence="1">
    <location>
        <begin position="21"/>
        <end position="43"/>
    </location>
</feature>
<dbReference type="WBParaSite" id="nRc.2.0.1.t23240-RA">
    <property type="protein sequence ID" value="nRc.2.0.1.t23240-RA"/>
    <property type="gene ID" value="nRc.2.0.1.g23240"/>
</dbReference>
<accession>A0A915JBS0</accession>
<dbReference type="Proteomes" id="UP000887565">
    <property type="component" value="Unplaced"/>
</dbReference>
<name>A0A915JBS0_ROMCU</name>
<evidence type="ECO:0000313" key="2">
    <source>
        <dbReference type="Proteomes" id="UP000887565"/>
    </source>
</evidence>
<keyword evidence="1" id="KW-0812">Transmembrane</keyword>
<keyword evidence="2" id="KW-1185">Reference proteome</keyword>
<proteinExistence type="predicted"/>
<reference evidence="3" key="1">
    <citation type="submission" date="2022-11" db="UniProtKB">
        <authorList>
            <consortium name="WormBaseParasite"/>
        </authorList>
    </citation>
    <scope>IDENTIFICATION</scope>
</reference>
<organism evidence="2 3">
    <name type="scientific">Romanomermis culicivorax</name>
    <name type="common">Nematode worm</name>
    <dbReference type="NCBI Taxonomy" id="13658"/>
    <lineage>
        <taxon>Eukaryota</taxon>
        <taxon>Metazoa</taxon>
        <taxon>Ecdysozoa</taxon>
        <taxon>Nematoda</taxon>
        <taxon>Enoplea</taxon>
        <taxon>Dorylaimia</taxon>
        <taxon>Mermithida</taxon>
        <taxon>Mermithoidea</taxon>
        <taxon>Mermithidae</taxon>
        <taxon>Romanomermis</taxon>
    </lineage>
</organism>
<dbReference type="SUPFAM" id="SSF81321">
    <property type="entry name" value="Family A G protein-coupled receptor-like"/>
    <property type="match status" value="1"/>
</dbReference>
<evidence type="ECO:0000256" key="1">
    <source>
        <dbReference type="SAM" id="Phobius"/>
    </source>
</evidence>
<dbReference type="AlphaFoldDB" id="A0A915JBS0"/>
<protein>
    <submittedName>
        <fullName evidence="3">G-protein coupled receptors family 1 profile domain-containing protein</fullName>
    </submittedName>
</protein>
<dbReference type="Gene3D" id="1.20.1070.10">
    <property type="entry name" value="Rhodopsin 7-helix transmembrane proteins"/>
    <property type="match status" value="1"/>
</dbReference>